<proteinExistence type="predicted"/>
<dbReference type="AlphaFoldDB" id="A0A9C7CTY4"/>
<dbReference type="RefSeq" id="WP_216170262.1">
    <property type="nucleotide sequence ID" value="NZ_AP026973.1"/>
</dbReference>
<feature type="region of interest" description="Disordered" evidence="1">
    <location>
        <begin position="25"/>
        <end position="45"/>
    </location>
</feature>
<organism evidence="2">
    <name type="scientific">Polynucleobacter yangtzensis</name>
    <dbReference type="NCBI Taxonomy" id="1743159"/>
    <lineage>
        <taxon>Bacteria</taxon>
        <taxon>Pseudomonadati</taxon>
        <taxon>Pseudomonadota</taxon>
        <taxon>Betaproteobacteria</taxon>
        <taxon>Burkholderiales</taxon>
        <taxon>Burkholderiaceae</taxon>
        <taxon>Polynucleobacter</taxon>
    </lineage>
</organism>
<accession>A0A9C7CTY4</accession>
<name>A0A9C7CTY4_9BURK</name>
<dbReference type="Proteomes" id="UP001211097">
    <property type="component" value="Chromosome"/>
</dbReference>
<sequence length="45" mass="4840">MATKKTVTTVNKSAVDGRFVSAKTAKSNPSTTFKQTVVKQAKPKK</sequence>
<dbReference type="KEGG" id="pyt:PKF023_13470"/>
<feature type="compositionally biased region" description="Polar residues" evidence="1">
    <location>
        <begin position="25"/>
        <end position="38"/>
    </location>
</feature>
<protein>
    <submittedName>
        <fullName evidence="2">Uncharacterized protein</fullName>
    </submittedName>
</protein>
<evidence type="ECO:0000313" key="2">
    <source>
        <dbReference type="EMBL" id="BDT77544.1"/>
    </source>
</evidence>
<gene>
    <name evidence="2" type="ORF">PKF023_13470</name>
</gene>
<reference evidence="2" key="1">
    <citation type="submission" date="2022-11" db="EMBL/GenBank/DDBJ databases">
        <title>Complete Genome Sequences of three Polynucleobacter sp. Subcluster PnecC Strains KF022, KF023, and KF032 Isolated from a Shallow Eutrophic Lake in Japan.</title>
        <authorList>
            <person name="Ogata Y."/>
            <person name="Watanabe K."/>
            <person name="Takemine S."/>
            <person name="Shindo C."/>
            <person name="Kurokawa R."/>
            <person name="Suda W."/>
        </authorList>
    </citation>
    <scope>NUCLEOTIDE SEQUENCE</scope>
    <source>
        <strain evidence="2">KF023</strain>
    </source>
</reference>
<evidence type="ECO:0000256" key="1">
    <source>
        <dbReference type="SAM" id="MobiDB-lite"/>
    </source>
</evidence>
<dbReference type="EMBL" id="AP026973">
    <property type="protein sequence ID" value="BDT77544.1"/>
    <property type="molecule type" value="Genomic_DNA"/>
</dbReference>